<sequence length="214" mass="23952">MRAISDIPRWILQDVEDAGIELPDEILANLQMLIRQSSRFVQLTQDFATYSRVGREQVITFIDPAKVLEEVLSGFDIGSKCLITNNVSPCQIWISKHDLATLFESIVSNAFKHNDRSKAALTINSSEMDGFVTIEFSDDGPGIREDMQGKIFEMMKTLKSKDQVEGSGLGLAICKKICKIYEGKIWLKSSPPNRGTTFGLVFPIRSEQNSTETI</sequence>
<dbReference type="Proteomes" id="UP000193224">
    <property type="component" value="Unassembled WGS sequence"/>
</dbReference>
<keyword evidence="4 7" id="KW-0808">Transferase</keyword>
<evidence type="ECO:0000256" key="3">
    <source>
        <dbReference type="ARBA" id="ARBA00022553"/>
    </source>
</evidence>
<name>A0A1X7BUS3_9RHOB</name>
<keyword evidence="5" id="KW-0418">Kinase</keyword>
<evidence type="ECO:0000256" key="5">
    <source>
        <dbReference type="ARBA" id="ARBA00022777"/>
    </source>
</evidence>
<dbReference type="PRINTS" id="PR00344">
    <property type="entry name" value="BCTRLSENSOR"/>
</dbReference>
<dbReference type="PANTHER" id="PTHR43304:SF1">
    <property type="entry name" value="PAC DOMAIN-CONTAINING PROTEIN"/>
    <property type="match status" value="1"/>
</dbReference>
<keyword evidence="3" id="KW-0597">Phosphoprotein</keyword>
<dbReference type="SUPFAM" id="SSF55874">
    <property type="entry name" value="ATPase domain of HSP90 chaperone/DNA topoisomerase II/histidine kinase"/>
    <property type="match status" value="1"/>
</dbReference>
<evidence type="ECO:0000256" key="1">
    <source>
        <dbReference type="ARBA" id="ARBA00000085"/>
    </source>
</evidence>
<evidence type="ECO:0000313" key="7">
    <source>
        <dbReference type="EMBL" id="SMC12979.1"/>
    </source>
</evidence>
<evidence type="ECO:0000313" key="8">
    <source>
        <dbReference type="Proteomes" id="UP000193224"/>
    </source>
</evidence>
<dbReference type="InterPro" id="IPR036890">
    <property type="entry name" value="HATPase_C_sf"/>
</dbReference>
<dbReference type="AlphaFoldDB" id="A0A1X7BUS3"/>
<dbReference type="InterPro" id="IPR003594">
    <property type="entry name" value="HATPase_dom"/>
</dbReference>
<evidence type="ECO:0000256" key="4">
    <source>
        <dbReference type="ARBA" id="ARBA00022679"/>
    </source>
</evidence>
<reference evidence="7 8" key="1">
    <citation type="submission" date="2017-03" db="EMBL/GenBank/DDBJ databases">
        <authorList>
            <person name="Afonso C.L."/>
            <person name="Miller P.J."/>
            <person name="Scott M.A."/>
            <person name="Spackman E."/>
            <person name="Goraichik I."/>
            <person name="Dimitrov K.M."/>
            <person name="Suarez D.L."/>
            <person name="Swayne D.E."/>
        </authorList>
    </citation>
    <scope>NUCLEOTIDE SEQUENCE [LARGE SCALE GENOMIC DNA]</scope>
    <source>
        <strain evidence="7 8">CECT 7745</strain>
    </source>
</reference>
<evidence type="ECO:0000259" key="6">
    <source>
        <dbReference type="PROSITE" id="PS50109"/>
    </source>
</evidence>
<dbReference type="InterPro" id="IPR005467">
    <property type="entry name" value="His_kinase_dom"/>
</dbReference>
<organism evidence="7 8">
    <name type="scientific">Roseovarius aestuarii</name>
    <dbReference type="NCBI Taxonomy" id="475083"/>
    <lineage>
        <taxon>Bacteria</taxon>
        <taxon>Pseudomonadati</taxon>
        <taxon>Pseudomonadota</taxon>
        <taxon>Alphaproteobacteria</taxon>
        <taxon>Rhodobacterales</taxon>
        <taxon>Roseobacteraceae</taxon>
        <taxon>Roseovarius</taxon>
    </lineage>
</organism>
<keyword evidence="8" id="KW-1185">Reference proteome</keyword>
<dbReference type="EMBL" id="FWXB01000010">
    <property type="protein sequence ID" value="SMC12979.1"/>
    <property type="molecule type" value="Genomic_DNA"/>
</dbReference>
<protein>
    <recommendedName>
        <fullName evidence="2">histidine kinase</fullName>
        <ecNumber evidence="2">2.7.13.3</ecNumber>
    </recommendedName>
</protein>
<dbReference type="EC" id="2.7.13.3" evidence="2"/>
<dbReference type="SMART" id="SM00387">
    <property type="entry name" value="HATPase_c"/>
    <property type="match status" value="1"/>
</dbReference>
<dbReference type="InterPro" id="IPR052162">
    <property type="entry name" value="Sensor_kinase/Photoreceptor"/>
</dbReference>
<dbReference type="GO" id="GO:0004673">
    <property type="term" value="F:protein histidine kinase activity"/>
    <property type="evidence" value="ECO:0007669"/>
    <property type="project" value="UniProtKB-EC"/>
</dbReference>
<accession>A0A1X7BUS3</accession>
<dbReference type="InterPro" id="IPR004358">
    <property type="entry name" value="Sig_transdc_His_kin-like_C"/>
</dbReference>
<dbReference type="PANTHER" id="PTHR43304">
    <property type="entry name" value="PHYTOCHROME-LIKE PROTEIN CPH1"/>
    <property type="match status" value="1"/>
</dbReference>
<proteinExistence type="predicted"/>
<dbReference type="Pfam" id="PF02518">
    <property type="entry name" value="HATPase_c"/>
    <property type="match status" value="1"/>
</dbReference>
<feature type="domain" description="Histidine kinase" evidence="6">
    <location>
        <begin position="99"/>
        <end position="206"/>
    </location>
</feature>
<gene>
    <name evidence="7" type="primary">cph1_6</name>
    <name evidence="7" type="ORF">ROA7745_02813</name>
</gene>
<dbReference type="Gene3D" id="3.30.565.10">
    <property type="entry name" value="Histidine kinase-like ATPase, C-terminal domain"/>
    <property type="match status" value="1"/>
</dbReference>
<evidence type="ECO:0000256" key="2">
    <source>
        <dbReference type="ARBA" id="ARBA00012438"/>
    </source>
</evidence>
<dbReference type="PROSITE" id="PS50109">
    <property type="entry name" value="HIS_KIN"/>
    <property type="match status" value="1"/>
</dbReference>
<comment type="catalytic activity">
    <reaction evidence="1">
        <text>ATP + protein L-histidine = ADP + protein N-phospho-L-histidine.</text>
        <dbReference type="EC" id="2.7.13.3"/>
    </reaction>
</comment>
<dbReference type="CDD" id="cd00075">
    <property type="entry name" value="HATPase"/>
    <property type="match status" value="1"/>
</dbReference>